<dbReference type="Proteomes" id="UP001178461">
    <property type="component" value="Chromosome 13"/>
</dbReference>
<dbReference type="AlphaFoldDB" id="A0AA35L687"/>
<gene>
    <name evidence="1" type="ORF">PODLI_1B023063</name>
</gene>
<keyword evidence="2" id="KW-1185">Reference proteome</keyword>
<accession>A0AA35L687</accession>
<organism evidence="1 2">
    <name type="scientific">Podarcis lilfordi</name>
    <name type="common">Lilford's wall lizard</name>
    <dbReference type="NCBI Taxonomy" id="74358"/>
    <lineage>
        <taxon>Eukaryota</taxon>
        <taxon>Metazoa</taxon>
        <taxon>Chordata</taxon>
        <taxon>Craniata</taxon>
        <taxon>Vertebrata</taxon>
        <taxon>Euteleostomi</taxon>
        <taxon>Lepidosauria</taxon>
        <taxon>Squamata</taxon>
        <taxon>Bifurcata</taxon>
        <taxon>Unidentata</taxon>
        <taxon>Episquamata</taxon>
        <taxon>Laterata</taxon>
        <taxon>Lacertibaenia</taxon>
        <taxon>Lacertidae</taxon>
        <taxon>Podarcis</taxon>
    </lineage>
</organism>
<name>A0AA35L687_9SAUR</name>
<proteinExistence type="predicted"/>
<protein>
    <submittedName>
        <fullName evidence="1">Uncharacterized protein</fullName>
    </submittedName>
</protein>
<evidence type="ECO:0000313" key="2">
    <source>
        <dbReference type="Proteomes" id="UP001178461"/>
    </source>
</evidence>
<dbReference type="EMBL" id="OX395138">
    <property type="protein sequence ID" value="CAI5789943.1"/>
    <property type="molecule type" value="Genomic_DNA"/>
</dbReference>
<reference evidence="1" key="1">
    <citation type="submission" date="2022-12" db="EMBL/GenBank/DDBJ databases">
        <authorList>
            <person name="Alioto T."/>
            <person name="Alioto T."/>
            <person name="Gomez Garrido J."/>
        </authorList>
    </citation>
    <scope>NUCLEOTIDE SEQUENCE</scope>
</reference>
<sequence>MVNLLPSGLVMFSPYGIVRWLRFSIRGLGRLVLKGCLQSHTVLRCDVILQPGGGLSLCAPHRFSRHWHVVVMRCSQERCTFMWSQNPCAIVTEPKKTARLCNPWNCRPTWCSYEPGYIHECCGQLSGFDLFYLNIVPGCKESIVLPWLKQVEIFMGQKDLLFRKLCACLLFRISRSRRLDSKKIVRPPD</sequence>
<evidence type="ECO:0000313" key="1">
    <source>
        <dbReference type="EMBL" id="CAI5789943.1"/>
    </source>
</evidence>